<evidence type="ECO:0000256" key="2">
    <source>
        <dbReference type="SAM" id="Phobius"/>
    </source>
</evidence>
<dbReference type="EMBL" id="CABVGP010000001">
    <property type="protein sequence ID" value="VVJ16642.1"/>
    <property type="molecule type" value="Genomic_DNA"/>
</dbReference>
<protein>
    <submittedName>
        <fullName evidence="3">Uncharacterized protein</fullName>
    </submittedName>
</protein>
<accession>A0A6I8LI47</accession>
<proteinExistence type="predicted"/>
<gene>
    <name evidence="3" type="ORF">AA23TX_01663</name>
</gene>
<keyword evidence="2" id="KW-0812">Transmembrane</keyword>
<dbReference type="Proteomes" id="UP000399805">
    <property type="component" value="Unassembled WGS sequence"/>
</dbReference>
<dbReference type="RefSeq" id="WP_155541956.1">
    <property type="nucleotide sequence ID" value="NZ_CABVGP010000001.1"/>
</dbReference>
<organism evidence="3 4">
    <name type="scientific">Amycolatopsis camponoti</name>
    <dbReference type="NCBI Taxonomy" id="2606593"/>
    <lineage>
        <taxon>Bacteria</taxon>
        <taxon>Bacillati</taxon>
        <taxon>Actinomycetota</taxon>
        <taxon>Actinomycetes</taxon>
        <taxon>Pseudonocardiales</taxon>
        <taxon>Pseudonocardiaceae</taxon>
        <taxon>Amycolatopsis</taxon>
    </lineage>
</organism>
<keyword evidence="2" id="KW-1133">Transmembrane helix</keyword>
<evidence type="ECO:0000313" key="3">
    <source>
        <dbReference type="EMBL" id="VVJ16642.1"/>
    </source>
</evidence>
<keyword evidence="2" id="KW-0472">Membrane</keyword>
<evidence type="ECO:0000256" key="1">
    <source>
        <dbReference type="SAM" id="MobiDB-lite"/>
    </source>
</evidence>
<evidence type="ECO:0000313" key="4">
    <source>
        <dbReference type="Proteomes" id="UP000399805"/>
    </source>
</evidence>
<feature type="region of interest" description="Disordered" evidence="1">
    <location>
        <begin position="176"/>
        <end position="196"/>
    </location>
</feature>
<reference evidence="3 4" key="1">
    <citation type="submission" date="2019-09" db="EMBL/GenBank/DDBJ databases">
        <authorList>
            <person name="Leyn A S."/>
        </authorList>
    </citation>
    <scope>NUCLEOTIDE SEQUENCE [LARGE SCALE GENOMIC DNA]</scope>
    <source>
        <strain evidence="3">AA231_1</strain>
    </source>
</reference>
<keyword evidence="4" id="KW-1185">Reference proteome</keyword>
<name>A0A6I8LI47_9PSEU</name>
<sequence length="196" mass="21679">MQNSQVPIWIPIVVAILGVAGVVVGQVINAWRDARIRRYDLERERLKLTHDDTLDWRKMRVDIYGTITGGVNEFLGSYDPFVSSHSEIGTASSRLDSVTKVVHAQLGKVEIVGSAETSAQLKSLSGFLRTLRFLYLQYPTGEGREADAAMISEIARDSNDLYPRIESAARQLNESFRRDLGIPSTGAAEHPPGSHD</sequence>
<feature type="transmembrane region" description="Helical" evidence="2">
    <location>
        <begin position="6"/>
        <end position="28"/>
    </location>
</feature>
<dbReference type="AlphaFoldDB" id="A0A6I8LI47"/>